<dbReference type="Proteomes" id="UP000186176">
    <property type="component" value="Unassembled WGS sequence"/>
</dbReference>
<keyword evidence="4" id="KW-1185">Reference proteome</keyword>
<dbReference type="Pfam" id="PF01480">
    <property type="entry name" value="PWI"/>
    <property type="match status" value="1"/>
</dbReference>
<dbReference type="EMBL" id="LRBP01000014">
    <property type="protein sequence ID" value="OII73766.1"/>
    <property type="molecule type" value="Genomic_DNA"/>
</dbReference>
<dbReference type="PROSITE" id="PS51025">
    <property type="entry name" value="PWI"/>
    <property type="match status" value="1"/>
</dbReference>
<gene>
    <name evidence="3" type="ORF">cubi_03564</name>
</gene>
<dbReference type="SUPFAM" id="SSF101233">
    <property type="entry name" value="PWI domain"/>
    <property type="match status" value="1"/>
</dbReference>
<protein>
    <submittedName>
        <fullName evidence="3">PWI domain-containing protein</fullName>
    </submittedName>
</protein>
<dbReference type="GO" id="GO:0006397">
    <property type="term" value="P:mRNA processing"/>
    <property type="evidence" value="ECO:0007669"/>
    <property type="project" value="UniProtKB-KW"/>
</dbReference>
<dbReference type="GeneID" id="39980356"/>
<feature type="domain" description="PWI" evidence="2">
    <location>
        <begin position="1"/>
        <end position="106"/>
    </location>
</feature>
<organism evidence="3 4">
    <name type="scientific">Cryptosporidium ubiquitum</name>
    <dbReference type="NCBI Taxonomy" id="857276"/>
    <lineage>
        <taxon>Eukaryota</taxon>
        <taxon>Sar</taxon>
        <taxon>Alveolata</taxon>
        <taxon>Apicomplexa</taxon>
        <taxon>Conoidasida</taxon>
        <taxon>Coccidia</taxon>
        <taxon>Eucoccidiorida</taxon>
        <taxon>Eimeriorina</taxon>
        <taxon>Cryptosporidiidae</taxon>
        <taxon>Cryptosporidium</taxon>
    </lineage>
</organism>
<dbReference type="InterPro" id="IPR036483">
    <property type="entry name" value="PWI_dom_sf"/>
</dbReference>
<dbReference type="VEuPathDB" id="CryptoDB:cubi_03564"/>
<accession>A0A1J4MHQ5</accession>
<dbReference type="SMART" id="SM00311">
    <property type="entry name" value="PWI"/>
    <property type="match status" value="1"/>
</dbReference>
<dbReference type="Gene3D" id="1.20.1390.10">
    <property type="entry name" value="PWI domain"/>
    <property type="match status" value="1"/>
</dbReference>
<dbReference type="AlphaFoldDB" id="A0A1J4MHQ5"/>
<evidence type="ECO:0000259" key="2">
    <source>
        <dbReference type="PROSITE" id="PS51025"/>
    </source>
</evidence>
<evidence type="ECO:0000313" key="3">
    <source>
        <dbReference type="EMBL" id="OII73766.1"/>
    </source>
</evidence>
<reference evidence="3 4" key="1">
    <citation type="submission" date="2016-10" db="EMBL/GenBank/DDBJ databases">
        <title>Reductive evolution of mitochondrial metabolism and differential evolution of invasion-related proteins in Cryptosporidium.</title>
        <authorList>
            <person name="Liu S."/>
            <person name="Roellig D.M."/>
            <person name="Guo Y."/>
            <person name="Li N."/>
            <person name="Frace M.A."/>
            <person name="Tang K."/>
            <person name="Zhang L."/>
            <person name="Feng Y."/>
            <person name="Xiao L."/>
        </authorList>
    </citation>
    <scope>NUCLEOTIDE SEQUENCE [LARGE SCALE GENOMIC DNA]</scope>
    <source>
        <strain evidence="3">39726</strain>
    </source>
</reference>
<dbReference type="RefSeq" id="XP_028875021.1">
    <property type="nucleotide sequence ID" value="XM_029020577.1"/>
</dbReference>
<dbReference type="InterPro" id="IPR002483">
    <property type="entry name" value="PWI_dom"/>
</dbReference>
<name>A0A1J4MHQ5_9CRYT</name>
<evidence type="ECO:0000313" key="4">
    <source>
        <dbReference type="Proteomes" id="UP000186176"/>
    </source>
</evidence>
<comment type="caution">
    <text evidence="3">The sequence shown here is derived from an EMBL/GenBank/DDBJ whole genome shotgun (WGS) entry which is preliminary data.</text>
</comment>
<proteinExistence type="predicted"/>
<dbReference type="OrthoDB" id="163257at2759"/>
<sequence>MGIFEQKINFNSIPVYKVRRWISSKTEKILGKEDEIFIDYCINQLKYKIRKSAAEEELQISPNELVKNIEGFLGEKATEFVTELWDYILRSENNNENSSQIQSSKNHNSKKNMNLKRNFKHSNDLYNDEYNFIRQRSKNNERAIYTRIYRRNANYTYNRYNPEESSRLFPTIAPRRSKENKRVRSLSRSLSPESYESYGIKEYKYEKTPTAEENFSIDKINHLEKNIDKIRETNERISDIRKRKTFEIEKTFSSNTSSLDNRELESPILTNNKIEEHHLRMKALEVLKRKSEVKNCRSESEEILRARAIEKFIKKKPIKTN</sequence>
<evidence type="ECO:0000256" key="1">
    <source>
        <dbReference type="ARBA" id="ARBA00022664"/>
    </source>
</evidence>
<keyword evidence="1" id="KW-0507">mRNA processing</keyword>